<dbReference type="PANTHER" id="PTHR43162">
    <property type="match status" value="1"/>
</dbReference>
<dbReference type="SUPFAM" id="SSF51735">
    <property type="entry name" value="NAD(P)-binding Rossmann-fold domains"/>
    <property type="match status" value="1"/>
</dbReference>
<dbReference type="RefSeq" id="WP_150408201.1">
    <property type="nucleotide sequence ID" value="NZ_VXLC01000047.1"/>
</dbReference>
<proteinExistence type="predicted"/>
<organism evidence="2 3">
    <name type="scientific">Nocardia colli</name>
    <dbReference type="NCBI Taxonomy" id="2545717"/>
    <lineage>
        <taxon>Bacteria</taxon>
        <taxon>Bacillati</taxon>
        <taxon>Actinomycetota</taxon>
        <taxon>Actinomycetes</taxon>
        <taxon>Mycobacteriales</taxon>
        <taxon>Nocardiaceae</taxon>
        <taxon>Nocardia</taxon>
    </lineage>
</organism>
<name>A0A5N0DK93_9NOCA</name>
<reference evidence="2 3" key="1">
    <citation type="submission" date="2019-09" db="EMBL/GenBank/DDBJ databases">
        <authorList>
            <person name="Wang X."/>
        </authorList>
    </citation>
    <scope>NUCLEOTIDE SEQUENCE [LARGE SCALE GENOMIC DNA]</scope>
    <source>
        <strain evidence="2 3">CICC 11023</strain>
    </source>
</reference>
<dbReference type="EMBL" id="VXLC01000047">
    <property type="protein sequence ID" value="KAA8877482.1"/>
    <property type="molecule type" value="Genomic_DNA"/>
</dbReference>
<keyword evidence="3" id="KW-1185">Reference proteome</keyword>
<dbReference type="InterPro" id="IPR036291">
    <property type="entry name" value="NAD(P)-bd_dom_sf"/>
</dbReference>
<dbReference type="Proteomes" id="UP000323876">
    <property type="component" value="Unassembled WGS sequence"/>
</dbReference>
<feature type="domain" description="NmrA-like" evidence="1">
    <location>
        <begin position="2"/>
        <end position="249"/>
    </location>
</feature>
<evidence type="ECO:0000259" key="1">
    <source>
        <dbReference type="Pfam" id="PF05368"/>
    </source>
</evidence>
<dbReference type="Gene3D" id="3.40.50.720">
    <property type="entry name" value="NAD(P)-binding Rossmann-like Domain"/>
    <property type="match status" value="1"/>
</dbReference>
<dbReference type="Pfam" id="PF05368">
    <property type="entry name" value="NmrA"/>
    <property type="match status" value="1"/>
</dbReference>
<dbReference type="InterPro" id="IPR051604">
    <property type="entry name" value="Ergot_Alk_Oxidoreductase"/>
</dbReference>
<sequence>MIVVMGAAGSTGSALLTHLLDLGIPCRGLSRDPHRLRAMAHSPAVEIRYADAADTASLRTAFHDATQLFLTMTNSPGQVELETRTIEIAAECGIEHVVKLSAPAVASDSPVAVSRWHHAIEEVLRATDLTQTILRPYAFMQKLLLLAPEVATRRSIFGVMGETACNYIDCRDIAEVAAAALKRPEIAGGTYILTGSETYSYPQLAALLTSLLNTSIRYTDLSPGDFHRHLTEQSGLPPWLATHITEIQQLAIAQPERPTDTVAQILGKPPRTLESFLVENIETFRNLPAEMT</sequence>
<comment type="caution">
    <text evidence="2">The sequence shown here is derived from an EMBL/GenBank/DDBJ whole genome shotgun (WGS) entry which is preliminary data.</text>
</comment>
<protein>
    <submittedName>
        <fullName evidence="2">NAD(P)H-binding protein</fullName>
    </submittedName>
</protein>
<dbReference type="OrthoDB" id="3510772at2"/>
<evidence type="ECO:0000313" key="3">
    <source>
        <dbReference type="Proteomes" id="UP000323876"/>
    </source>
</evidence>
<dbReference type="PANTHER" id="PTHR43162:SF1">
    <property type="entry name" value="PRESTALK A DIFFERENTIATION PROTEIN A"/>
    <property type="match status" value="1"/>
</dbReference>
<evidence type="ECO:0000313" key="2">
    <source>
        <dbReference type="EMBL" id="KAA8877482.1"/>
    </source>
</evidence>
<accession>A0A5N0DK93</accession>
<dbReference type="AlphaFoldDB" id="A0A5N0DK93"/>
<gene>
    <name evidence="2" type="ORF">F3087_44105</name>
</gene>
<dbReference type="Gene3D" id="3.90.25.10">
    <property type="entry name" value="UDP-galactose 4-epimerase, domain 1"/>
    <property type="match status" value="1"/>
</dbReference>
<dbReference type="InterPro" id="IPR008030">
    <property type="entry name" value="NmrA-like"/>
</dbReference>